<evidence type="ECO:0000256" key="2">
    <source>
        <dbReference type="ARBA" id="ARBA00022737"/>
    </source>
</evidence>
<evidence type="ECO:0000256" key="5">
    <source>
        <dbReference type="SAM" id="SignalP"/>
    </source>
</evidence>
<dbReference type="SUPFAM" id="SSF47473">
    <property type="entry name" value="EF-hand"/>
    <property type="match status" value="2"/>
</dbReference>
<feature type="domain" description="EF-hand" evidence="6">
    <location>
        <begin position="266"/>
        <end position="301"/>
    </location>
</feature>
<evidence type="ECO:0000313" key="8">
    <source>
        <dbReference type="Proteomes" id="UP001432322"/>
    </source>
</evidence>
<dbReference type="Proteomes" id="UP001432322">
    <property type="component" value="Unassembled WGS sequence"/>
</dbReference>
<dbReference type="PANTHER" id="PTHR10827">
    <property type="entry name" value="RETICULOCALBIN"/>
    <property type="match status" value="1"/>
</dbReference>
<feature type="domain" description="EF-hand" evidence="6">
    <location>
        <begin position="59"/>
        <end position="94"/>
    </location>
</feature>
<evidence type="ECO:0000256" key="1">
    <source>
        <dbReference type="ARBA" id="ARBA00022723"/>
    </source>
</evidence>
<dbReference type="GO" id="GO:0005783">
    <property type="term" value="C:endoplasmic reticulum"/>
    <property type="evidence" value="ECO:0007669"/>
    <property type="project" value="TreeGrafter"/>
</dbReference>
<evidence type="ECO:0000256" key="3">
    <source>
        <dbReference type="ARBA" id="ARBA00022837"/>
    </source>
</evidence>
<feature type="domain" description="EF-hand" evidence="6">
    <location>
        <begin position="186"/>
        <end position="221"/>
    </location>
</feature>
<keyword evidence="8" id="KW-1185">Reference proteome</keyword>
<dbReference type="InterPro" id="IPR011992">
    <property type="entry name" value="EF-hand-dom_pair"/>
</dbReference>
<feature type="domain" description="EF-hand" evidence="6">
    <location>
        <begin position="98"/>
        <end position="133"/>
    </location>
</feature>
<dbReference type="PANTHER" id="PTHR10827:SF98">
    <property type="entry name" value="45 KDA CALCIUM-BINDING PROTEIN"/>
    <property type="match status" value="1"/>
</dbReference>
<dbReference type="AlphaFoldDB" id="A0AAV5V9Y1"/>
<name>A0AAV5V9Y1_9BILA</name>
<keyword evidence="4" id="KW-0175">Coiled coil</keyword>
<dbReference type="GO" id="GO:0017156">
    <property type="term" value="P:calcium-ion regulated exocytosis"/>
    <property type="evidence" value="ECO:0007669"/>
    <property type="project" value="TreeGrafter"/>
</dbReference>
<dbReference type="PROSITE" id="PS50222">
    <property type="entry name" value="EF_HAND_2"/>
    <property type="match status" value="5"/>
</dbReference>
<dbReference type="InterPro" id="IPR002048">
    <property type="entry name" value="EF_hand_dom"/>
</dbReference>
<keyword evidence="3" id="KW-0106">Calcium</keyword>
<gene>
    <name evidence="7" type="ORF">PFISCL1PPCAC_6365</name>
</gene>
<organism evidence="7 8">
    <name type="scientific">Pristionchus fissidentatus</name>
    <dbReference type="NCBI Taxonomy" id="1538716"/>
    <lineage>
        <taxon>Eukaryota</taxon>
        <taxon>Metazoa</taxon>
        <taxon>Ecdysozoa</taxon>
        <taxon>Nematoda</taxon>
        <taxon>Chromadorea</taxon>
        <taxon>Rhabditida</taxon>
        <taxon>Rhabditina</taxon>
        <taxon>Diplogasteromorpha</taxon>
        <taxon>Diplogasteroidea</taxon>
        <taxon>Neodiplogasteridae</taxon>
        <taxon>Pristionchus</taxon>
    </lineage>
</organism>
<proteinExistence type="predicted"/>
<evidence type="ECO:0000313" key="7">
    <source>
        <dbReference type="EMBL" id="GMT15068.1"/>
    </source>
</evidence>
<reference evidence="7" key="1">
    <citation type="submission" date="2023-10" db="EMBL/GenBank/DDBJ databases">
        <title>Genome assembly of Pristionchus species.</title>
        <authorList>
            <person name="Yoshida K."/>
            <person name="Sommer R.J."/>
        </authorList>
    </citation>
    <scope>NUCLEOTIDE SEQUENCE</scope>
    <source>
        <strain evidence="7">RS5133</strain>
    </source>
</reference>
<comment type="caution">
    <text evidence="7">The sequence shown here is derived from an EMBL/GenBank/DDBJ whole genome shotgun (WGS) entry which is preliminary data.</text>
</comment>
<dbReference type="Pfam" id="PF13499">
    <property type="entry name" value="EF-hand_7"/>
    <property type="match status" value="2"/>
</dbReference>
<dbReference type="Pfam" id="PF13202">
    <property type="entry name" value="EF-hand_5"/>
    <property type="match status" value="1"/>
</dbReference>
<feature type="signal peptide" evidence="5">
    <location>
        <begin position="1"/>
        <end position="17"/>
    </location>
</feature>
<feature type="domain" description="EF-hand" evidence="6">
    <location>
        <begin position="149"/>
        <end position="184"/>
    </location>
</feature>
<dbReference type="PROSITE" id="PS00018">
    <property type="entry name" value="EF_HAND_1"/>
    <property type="match status" value="5"/>
</dbReference>
<dbReference type="Gene3D" id="1.10.238.10">
    <property type="entry name" value="EF-hand"/>
    <property type="match status" value="3"/>
</dbReference>
<feature type="coiled-coil region" evidence="4">
    <location>
        <begin position="81"/>
        <end position="116"/>
    </location>
</feature>
<dbReference type="GO" id="GO:0005509">
    <property type="term" value="F:calcium ion binding"/>
    <property type="evidence" value="ECO:0007669"/>
    <property type="project" value="InterPro"/>
</dbReference>
<keyword evidence="2" id="KW-0677">Repeat</keyword>
<sequence>LMIICIVVISLISIVVGAPPIREEDKTHLEGLPIQRNGELNEHFRQEILLGGEEMDEEEKKKAIDKMLTECDKNGDGRLNVDELEMRIREKKKEHMDESIKEAKELEEKLDTNKDGKISWEEYSIWFIKKEGMEVNKASGTVIGKDNAHKFEDEQTSFRRSDEDGDGLLEDREFRVLLHPENSKRMMNDLARDVLKSMDTNNDGAVSEYEFVHGIPGEIDESMKEFEEKERKERKREFVEDIDRNKDAKADLIEFLSYVDQTNGDNAKREALQILSDADENDDGFISRDELFSKHFLLKDSAIFSARGSMHYDL</sequence>
<feature type="chain" id="PRO_5043910451" description="EF-hand domain-containing protein" evidence="5">
    <location>
        <begin position="18"/>
        <end position="314"/>
    </location>
</feature>
<keyword evidence="5" id="KW-0732">Signal</keyword>
<feature type="non-terminal residue" evidence="7">
    <location>
        <position position="1"/>
    </location>
</feature>
<protein>
    <recommendedName>
        <fullName evidence="6">EF-hand domain-containing protein</fullName>
    </recommendedName>
</protein>
<evidence type="ECO:0000259" key="6">
    <source>
        <dbReference type="PROSITE" id="PS50222"/>
    </source>
</evidence>
<dbReference type="SMART" id="SM00054">
    <property type="entry name" value="EFh"/>
    <property type="match status" value="5"/>
</dbReference>
<keyword evidence="1" id="KW-0479">Metal-binding</keyword>
<evidence type="ECO:0000256" key="4">
    <source>
        <dbReference type="SAM" id="Coils"/>
    </source>
</evidence>
<accession>A0AAV5V9Y1</accession>
<dbReference type="EMBL" id="BTSY01000002">
    <property type="protein sequence ID" value="GMT15068.1"/>
    <property type="molecule type" value="Genomic_DNA"/>
</dbReference>
<dbReference type="InterPro" id="IPR018247">
    <property type="entry name" value="EF_Hand_1_Ca_BS"/>
</dbReference>